<evidence type="ECO:0000313" key="2">
    <source>
        <dbReference type="Proteomes" id="UP000595814"/>
    </source>
</evidence>
<gene>
    <name evidence="1" type="ORF">JFY71_01570</name>
</gene>
<dbReference type="EMBL" id="CP066744">
    <property type="protein sequence ID" value="QQK08255.1"/>
    <property type="molecule type" value="Genomic_DNA"/>
</dbReference>
<sequence length="214" mass="25347">MEKKFDYKKEYKDLYLPKKKPSLIDVPEMIFIAVDGKGNPNTSQEYKEAMEILYGLSYTIKMSKKDGTKPKDYFDYVVPPLEGLWWFDDESYKGGTIGDKNDFLWTSLIRQPDFVTEEVFIWAKEKLQNKKPELNLSKAKYLKWKEGLCVQIMHIGSYDTEIESINKMNKYIEQEGFVTDINNNRKHHEIYLSDPRRCKIENLKTVIRHPVKKI</sequence>
<dbReference type="Proteomes" id="UP000595814">
    <property type="component" value="Chromosome"/>
</dbReference>
<keyword evidence="2" id="KW-1185">Reference proteome</keyword>
<organism evidence="1 2">
    <name type="scientific">Miniphocaeibacter halophilus</name>
    <dbReference type="NCBI Taxonomy" id="2931922"/>
    <lineage>
        <taxon>Bacteria</taxon>
        <taxon>Bacillati</taxon>
        <taxon>Bacillota</taxon>
        <taxon>Tissierellia</taxon>
        <taxon>Tissierellales</taxon>
        <taxon>Peptoniphilaceae</taxon>
        <taxon>Miniphocaeibacter</taxon>
    </lineage>
</organism>
<name>A0AC61MRI1_9FIRM</name>
<protein>
    <submittedName>
        <fullName evidence="1">GyrI-like domain-containing protein</fullName>
    </submittedName>
</protein>
<evidence type="ECO:0000313" key="1">
    <source>
        <dbReference type="EMBL" id="QQK08255.1"/>
    </source>
</evidence>
<accession>A0AC61MRI1</accession>
<proteinExistence type="predicted"/>
<reference evidence="1 2" key="1">
    <citation type="journal article" date="2022" name="Int. J. Syst. Evol. Microbiol.">
        <title>Miniphocaeibacter halophilus sp. nov., an ammonium-tolerant acetate-producing bacterium isolated from a biogas system.</title>
        <authorList>
            <person name="Schnurer A."/>
            <person name="Singh A."/>
            <person name="Bi S."/>
            <person name="Qiao W."/>
            <person name="Westerholm M."/>
        </authorList>
    </citation>
    <scope>NUCLEOTIDE SEQUENCE [LARGE SCALE GENOMIC DNA]</scope>
    <source>
        <strain evidence="1 2">AMB_01</strain>
    </source>
</reference>